<reference evidence="2 3" key="1">
    <citation type="submission" date="2017-07" db="EMBL/GenBank/DDBJ databases">
        <title>First draft Genome Sequence of Nocardia cerradoensis isolated from human infection.</title>
        <authorList>
            <person name="Carrasco G."/>
        </authorList>
    </citation>
    <scope>NUCLEOTIDE SEQUENCE [LARGE SCALE GENOMIC DNA]</scope>
    <source>
        <strain evidence="2 3">CNM20130759</strain>
    </source>
</reference>
<accession>A0A231HDD1</accession>
<sequence length="92" mass="9516">MAVASEWSRPAGAVNEMTRGAARAPENATTAPIARTPISPAHARSRIGRVSPAPCQRATDICVAEPHGITSAEQKIQNGSTRAAIPSASVEE</sequence>
<evidence type="ECO:0000313" key="3">
    <source>
        <dbReference type="Proteomes" id="UP000215506"/>
    </source>
</evidence>
<comment type="caution">
    <text evidence="2">The sequence shown here is derived from an EMBL/GenBank/DDBJ whole genome shotgun (WGS) entry which is preliminary data.</text>
</comment>
<dbReference type="AlphaFoldDB" id="A0A231HDD1"/>
<gene>
    <name evidence="2" type="ORF">B7C42_00018</name>
</gene>
<protein>
    <submittedName>
        <fullName evidence="2">Uncharacterized protein</fullName>
    </submittedName>
</protein>
<feature type="compositionally biased region" description="Polar residues" evidence="1">
    <location>
        <begin position="71"/>
        <end position="81"/>
    </location>
</feature>
<organism evidence="2 3">
    <name type="scientific">Nocardia cerradoensis</name>
    <dbReference type="NCBI Taxonomy" id="85688"/>
    <lineage>
        <taxon>Bacteria</taxon>
        <taxon>Bacillati</taxon>
        <taxon>Actinomycetota</taxon>
        <taxon>Actinomycetes</taxon>
        <taxon>Mycobacteriales</taxon>
        <taxon>Nocardiaceae</taxon>
        <taxon>Nocardia</taxon>
    </lineage>
</organism>
<dbReference type="EMBL" id="NGAF01000001">
    <property type="protein sequence ID" value="OXR46904.1"/>
    <property type="molecule type" value="Genomic_DNA"/>
</dbReference>
<feature type="region of interest" description="Disordered" evidence="1">
    <location>
        <begin position="71"/>
        <end position="92"/>
    </location>
</feature>
<name>A0A231HDD1_9NOCA</name>
<keyword evidence="3" id="KW-1185">Reference proteome</keyword>
<proteinExistence type="predicted"/>
<evidence type="ECO:0000313" key="2">
    <source>
        <dbReference type="EMBL" id="OXR46904.1"/>
    </source>
</evidence>
<dbReference type="Proteomes" id="UP000215506">
    <property type="component" value="Unassembled WGS sequence"/>
</dbReference>
<evidence type="ECO:0000256" key="1">
    <source>
        <dbReference type="SAM" id="MobiDB-lite"/>
    </source>
</evidence>
<feature type="region of interest" description="Disordered" evidence="1">
    <location>
        <begin position="1"/>
        <end position="52"/>
    </location>
</feature>